<organism evidence="1 2">
    <name type="scientific">Batillaria attramentaria</name>
    <dbReference type="NCBI Taxonomy" id="370345"/>
    <lineage>
        <taxon>Eukaryota</taxon>
        <taxon>Metazoa</taxon>
        <taxon>Spiralia</taxon>
        <taxon>Lophotrochozoa</taxon>
        <taxon>Mollusca</taxon>
        <taxon>Gastropoda</taxon>
        <taxon>Caenogastropoda</taxon>
        <taxon>Sorbeoconcha</taxon>
        <taxon>Cerithioidea</taxon>
        <taxon>Batillariidae</taxon>
        <taxon>Batillaria</taxon>
    </lineage>
</organism>
<reference evidence="1 2" key="1">
    <citation type="journal article" date="2023" name="Sci. Data">
        <title>Genome assembly of the Korean intertidal mud-creeper Batillaria attramentaria.</title>
        <authorList>
            <person name="Patra A.K."/>
            <person name="Ho P.T."/>
            <person name="Jun S."/>
            <person name="Lee S.J."/>
            <person name="Kim Y."/>
            <person name="Won Y.J."/>
        </authorList>
    </citation>
    <scope>NUCLEOTIDE SEQUENCE [LARGE SCALE GENOMIC DNA]</scope>
    <source>
        <strain evidence="1">Wonlab-2016</strain>
    </source>
</reference>
<evidence type="ECO:0000313" key="2">
    <source>
        <dbReference type="Proteomes" id="UP001519460"/>
    </source>
</evidence>
<dbReference type="AlphaFoldDB" id="A0ABD0KGM6"/>
<dbReference type="Proteomes" id="UP001519460">
    <property type="component" value="Unassembled WGS sequence"/>
</dbReference>
<keyword evidence="2" id="KW-1185">Reference proteome</keyword>
<comment type="caution">
    <text evidence="1">The sequence shown here is derived from an EMBL/GenBank/DDBJ whole genome shotgun (WGS) entry which is preliminary data.</text>
</comment>
<proteinExistence type="predicted"/>
<name>A0ABD0KGM6_9CAEN</name>
<sequence length="142" mass="15986">MVFGFLAVHSAAMMMEWWPRAGGAYRQRLQTSGERNGEGSGENEEAFHIDPISNYSDLSCFLASSLTWSGETVCWSPRGSLGAPVLTITTVFKYRINTVSEPKRFPYHRPAYSSGSALHFYMFPFSSCRSVAFKQQKEKEHA</sequence>
<evidence type="ECO:0000313" key="1">
    <source>
        <dbReference type="EMBL" id="KAK7486239.1"/>
    </source>
</evidence>
<gene>
    <name evidence="1" type="ORF">BaRGS_00022562</name>
</gene>
<accession>A0ABD0KGM6</accession>
<dbReference type="EMBL" id="JACVVK020000182">
    <property type="protein sequence ID" value="KAK7486239.1"/>
    <property type="molecule type" value="Genomic_DNA"/>
</dbReference>
<protein>
    <submittedName>
        <fullName evidence="1">Uncharacterized protein</fullName>
    </submittedName>
</protein>